<accession>A0A838L958</accession>
<evidence type="ECO:0008006" key="4">
    <source>
        <dbReference type="Google" id="ProtNLM"/>
    </source>
</evidence>
<dbReference type="Proteomes" id="UP000570166">
    <property type="component" value="Unassembled WGS sequence"/>
</dbReference>
<dbReference type="EMBL" id="JACEIB010000005">
    <property type="protein sequence ID" value="MBA2934058.1"/>
    <property type="molecule type" value="Genomic_DNA"/>
</dbReference>
<name>A0A838L958_9SPHN</name>
<protein>
    <recommendedName>
        <fullName evidence="4">Integrase</fullName>
    </recommendedName>
</protein>
<organism evidence="2 3">
    <name type="scientific">Sphingomonas chungangi</name>
    <dbReference type="NCBI Taxonomy" id="2683589"/>
    <lineage>
        <taxon>Bacteria</taxon>
        <taxon>Pseudomonadati</taxon>
        <taxon>Pseudomonadota</taxon>
        <taxon>Alphaproteobacteria</taxon>
        <taxon>Sphingomonadales</taxon>
        <taxon>Sphingomonadaceae</taxon>
        <taxon>Sphingomonas</taxon>
    </lineage>
</organism>
<proteinExistence type="predicted"/>
<evidence type="ECO:0000313" key="2">
    <source>
        <dbReference type="EMBL" id="MBA2934058.1"/>
    </source>
</evidence>
<keyword evidence="1" id="KW-0238">DNA-binding</keyword>
<keyword evidence="3" id="KW-1185">Reference proteome</keyword>
<dbReference type="Gene3D" id="1.10.150.130">
    <property type="match status" value="1"/>
</dbReference>
<sequence>MILGDKVQVYRRNNGGNWHCSASVGGAQRRSSTKVDSLSLAKQVAEDWYLGFRGKDRAGLLVSEKTFRQAADQLLKEYQIITEGQPSERRTEGHGIRLRVHLLPFFGNLGLSEITPGKVQEYR</sequence>
<gene>
    <name evidence="2" type="ORF">HZF05_08090</name>
</gene>
<dbReference type="GO" id="GO:0003677">
    <property type="term" value="F:DNA binding"/>
    <property type="evidence" value="ECO:0007669"/>
    <property type="project" value="UniProtKB-KW"/>
</dbReference>
<comment type="caution">
    <text evidence="2">The sequence shown here is derived from an EMBL/GenBank/DDBJ whole genome shotgun (WGS) entry which is preliminary data.</text>
</comment>
<dbReference type="AlphaFoldDB" id="A0A838L958"/>
<evidence type="ECO:0000313" key="3">
    <source>
        <dbReference type="Proteomes" id="UP000570166"/>
    </source>
</evidence>
<reference evidence="2 3" key="1">
    <citation type="submission" date="2020-07" db="EMBL/GenBank/DDBJ databases">
        <authorList>
            <person name="Sun Q."/>
        </authorList>
    </citation>
    <scope>NUCLEOTIDE SEQUENCE [LARGE SCALE GENOMIC DNA]</scope>
    <source>
        <strain evidence="2 3">CGMCC 1.13654</strain>
    </source>
</reference>
<evidence type="ECO:0000256" key="1">
    <source>
        <dbReference type="ARBA" id="ARBA00023125"/>
    </source>
</evidence>
<dbReference type="InterPro" id="IPR010998">
    <property type="entry name" value="Integrase_recombinase_N"/>
</dbReference>